<name>A0A8S0ZYN0_ARCPL</name>
<protein>
    <submittedName>
        <fullName evidence="1">Uncharacterized protein</fullName>
    </submittedName>
</protein>
<evidence type="ECO:0000313" key="2">
    <source>
        <dbReference type="Proteomes" id="UP000494106"/>
    </source>
</evidence>
<accession>A0A8S0ZYN0</accession>
<evidence type="ECO:0000313" key="1">
    <source>
        <dbReference type="EMBL" id="CAB3237710.1"/>
    </source>
</evidence>
<sequence>MSSSSLLCAQCHSQLPPRLKAAKPSCKNVKILMKTVERGTSPMKLIAPCGGYEDLPFNAGSGCPSPQPSVQEHSYCPYHNRGQVSTMMGSSFCCTPTTKCNECKCHETCVTHGSSCPYGSDNPFRSRSSARVDPDPLK</sequence>
<dbReference type="Proteomes" id="UP000494106">
    <property type="component" value="Unassembled WGS sequence"/>
</dbReference>
<gene>
    <name evidence="1" type="ORF">APLA_LOCUS7065</name>
</gene>
<dbReference type="EMBL" id="CADEBC010000494">
    <property type="protein sequence ID" value="CAB3237710.1"/>
    <property type="molecule type" value="Genomic_DNA"/>
</dbReference>
<comment type="caution">
    <text evidence="1">The sequence shown here is derived from an EMBL/GenBank/DDBJ whole genome shotgun (WGS) entry which is preliminary data.</text>
</comment>
<keyword evidence="2" id="KW-1185">Reference proteome</keyword>
<dbReference type="AlphaFoldDB" id="A0A8S0ZYN0"/>
<proteinExistence type="predicted"/>
<dbReference type="OrthoDB" id="10330981at2759"/>
<organism evidence="1 2">
    <name type="scientific">Arctia plantaginis</name>
    <name type="common">Wood tiger moth</name>
    <name type="synonym">Phalaena plantaginis</name>
    <dbReference type="NCBI Taxonomy" id="874455"/>
    <lineage>
        <taxon>Eukaryota</taxon>
        <taxon>Metazoa</taxon>
        <taxon>Ecdysozoa</taxon>
        <taxon>Arthropoda</taxon>
        <taxon>Hexapoda</taxon>
        <taxon>Insecta</taxon>
        <taxon>Pterygota</taxon>
        <taxon>Neoptera</taxon>
        <taxon>Endopterygota</taxon>
        <taxon>Lepidoptera</taxon>
        <taxon>Glossata</taxon>
        <taxon>Ditrysia</taxon>
        <taxon>Noctuoidea</taxon>
        <taxon>Erebidae</taxon>
        <taxon>Arctiinae</taxon>
        <taxon>Arctia</taxon>
    </lineage>
</organism>
<reference evidence="1 2" key="1">
    <citation type="submission" date="2020-04" db="EMBL/GenBank/DDBJ databases">
        <authorList>
            <person name="Wallbank WR R."/>
            <person name="Pardo Diaz C."/>
            <person name="Kozak K."/>
            <person name="Martin S."/>
            <person name="Jiggins C."/>
            <person name="Moest M."/>
            <person name="Warren A I."/>
            <person name="Byers J.R.P. K."/>
            <person name="Montejo-Kovacevich G."/>
            <person name="Yen C E."/>
        </authorList>
    </citation>
    <scope>NUCLEOTIDE SEQUENCE [LARGE SCALE GENOMIC DNA]</scope>
</reference>